<keyword evidence="2" id="KW-0812">Transmembrane</keyword>
<accession>A0A4V3XG25</accession>
<feature type="region of interest" description="Disordered" evidence="1">
    <location>
        <begin position="1"/>
        <end position="36"/>
    </location>
</feature>
<gene>
    <name evidence="3" type="ORF">EW146_g1545</name>
</gene>
<evidence type="ECO:0000256" key="1">
    <source>
        <dbReference type="SAM" id="MobiDB-lite"/>
    </source>
</evidence>
<feature type="transmembrane region" description="Helical" evidence="2">
    <location>
        <begin position="174"/>
        <end position="192"/>
    </location>
</feature>
<feature type="transmembrane region" description="Helical" evidence="2">
    <location>
        <begin position="144"/>
        <end position="168"/>
    </location>
</feature>
<dbReference type="EMBL" id="SGPL01000038">
    <property type="protein sequence ID" value="THH19703.1"/>
    <property type="molecule type" value="Genomic_DNA"/>
</dbReference>
<evidence type="ECO:0000256" key="2">
    <source>
        <dbReference type="SAM" id="Phobius"/>
    </source>
</evidence>
<organism evidence="3 4">
    <name type="scientific">Bondarzewia mesenterica</name>
    <dbReference type="NCBI Taxonomy" id="1095465"/>
    <lineage>
        <taxon>Eukaryota</taxon>
        <taxon>Fungi</taxon>
        <taxon>Dikarya</taxon>
        <taxon>Basidiomycota</taxon>
        <taxon>Agaricomycotina</taxon>
        <taxon>Agaricomycetes</taxon>
        <taxon>Russulales</taxon>
        <taxon>Bondarzewiaceae</taxon>
        <taxon>Bondarzewia</taxon>
    </lineage>
</organism>
<proteinExistence type="predicted"/>
<feature type="transmembrane region" description="Helical" evidence="2">
    <location>
        <begin position="80"/>
        <end position="100"/>
    </location>
</feature>
<evidence type="ECO:0000313" key="4">
    <source>
        <dbReference type="Proteomes" id="UP000310158"/>
    </source>
</evidence>
<dbReference type="Proteomes" id="UP000310158">
    <property type="component" value="Unassembled WGS sequence"/>
</dbReference>
<dbReference type="OrthoDB" id="3152367at2759"/>
<dbReference type="AlphaFoldDB" id="A0A4V3XG25"/>
<evidence type="ECO:0000313" key="3">
    <source>
        <dbReference type="EMBL" id="THH19703.1"/>
    </source>
</evidence>
<keyword evidence="4" id="KW-1185">Reference proteome</keyword>
<name>A0A4V3XG25_9AGAM</name>
<comment type="caution">
    <text evidence="3">The sequence shown here is derived from an EMBL/GenBank/DDBJ whole genome shotgun (WGS) entry which is preliminary data.</text>
</comment>
<keyword evidence="2" id="KW-0472">Membrane</keyword>
<sequence length="222" mass="24367">MSGSPTQTPPLNKEDSDVTIVPATGNESDSASSTIARDRRQTTLEGFQLLALFATFLAGVQAQALSLVPTSQDTGASRVVTAFFIGGLFADVLGAALCLFSARWFGTLTLAEALYLQQRWQAEYDTPEETGGVRNRWVMWSIRAAQYTVVLGWIFFIVGLLVLVWSIHPLVVKVISTIVCAIALAFIPPFSIKHDRRAVIDMLHLKRASGYPMQEVEVSQMM</sequence>
<feature type="compositionally biased region" description="Polar residues" evidence="1">
    <location>
        <begin position="25"/>
        <end position="35"/>
    </location>
</feature>
<feature type="compositionally biased region" description="Polar residues" evidence="1">
    <location>
        <begin position="1"/>
        <end position="10"/>
    </location>
</feature>
<keyword evidence="2" id="KW-1133">Transmembrane helix</keyword>
<protein>
    <submittedName>
        <fullName evidence="3">Uncharacterized protein</fullName>
    </submittedName>
</protein>
<reference evidence="3 4" key="1">
    <citation type="submission" date="2019-02" db="EMBL/GenBank/DDBJ databases">
        <title>Genome sequencing of the rare red list fungi Bondarzewia mesenterica.</title>
        <authorList>
            <person name="Buettner E."/>
            <person name="Kellner H."/>
        </authorList>
    </citation>
    <scope>NUCLEOTIDE SEQUENCE [LARGE SCALE GENOMIC DNA]</scope>
    <source>
        <strain evidence="3 4">DSM 108281</strain>
    </source>
</reference>
<feature type="transmembrane region" description="Helical" evidence="2">
    <location>
        <begin position="47"/>
        <end position="68"/>
    </location>
</feature>